<dbReference type="InterPro" id="IPR012349">
    <property type="entry name" value="Split_barrel_FMN-bd"/>
</dbReference>
<keyword evidence="4" id="KW-1185">Reference proteome</keyword>
<evidence type="ECO:0000256" key="1">
    <source>
        <dbReference type="ARBA" id="ARBA00023002"/>
    </source>
</evidence>
<dbReference type="GO" id="GO:0070967">
    <property type="term" value="F:coenzyme F420 binding"/>
    <property type="evidence" value="ECO:0007669"/>
    <property type="project" value="TreeGrafter"/>
</dbReference>
<reference evidence="3 4" key="1">
    <citation type="submission" date="2019-08" db="EMBL/GenBank/DDBJ databases">
        <authorList>
            <person name="Dong K."/>
        </authorList>
    </citation>
    <scope>NUCLEOTIDE SEQUENCE [LARGE SCALE GENOMIC DNA]</scope>
    <source>
        <strain evidence="3 4">JCM14558</strain>
    </source>
</reference>
<proteinExistence type="predicted"/>
<dbReference type="EMBL" id="VRSV01000001">
    <property type="protein sequence ID" value="TXK12814.1"/>
    <property type="molecule type" value="Genomic_DNA"/>
</dbReference>
<dbReference type="RefSeq" id="WP_147893520.1">
    <property type="nucleotide sequence ID" value="NZ_BAAANR010000001.1"/>
</dbReference>
<dbReference type="SUPFAM" id="SSF50475">
    <property type="entry name" value="FMN-binding split barrel"/>
    <property type="match status" value="1"/>
</dbReference>
<keyword evidence="1" id="KW-0560">Oxidoreductase</keyword>
<name>A0A5C8I446_9MICO</name>
<dbReference type="InterPro" id="IPR011576">
    <property type="entry name" value="Pyridox_Oxase_N"/>
</dbReference>
<protein>
    <submittedName>
        <fullName evidence="3">PPOX class F420-dependent oxidoreductase</fullName>
    </submittedName>
</protein>
<organism evidence="3 4">
    <name type="scientific">Microbacterium hatanonis</name>
    <dbReference type="NCBI Taxonomy" id="404366"/>
    <lineage>
        <taxon>Bacteria</taxon>
        <taxon>Bacillati</taxon>
        <taxon>Actinomycetota</taxon>
        <taxon>Actinomycetes</taxon>
        <taxon>Micrococcales</taxon>
        <taxon>Microbacteriaceae</taxon>
        <taxon>Microbacterium</taxon>
    </lineage>
</organism>
<dbReference type="GO" id="GO:0016627">
    <property type="term" value="F:oxidoreductase activity, acting on the CH-CH group of donors"/>
    <property type="evidence" value="ECO:0007669"/>
    <property type="project" value="TreeGrafter"/>
</dbReference>
<sequence>MTKRWNDVRPYFERDTVVHVATLLPDGAPHSVPVWIGVEGDRLTMFTMADSRKDRDLQTDPRLAVSVTNPTNPLDSAFVRGRVVERVTGDEALPIVDRISEKYTGAPYDIRSGLTAFYIEPEVSWARDYSGE</sequence>
<dbReference type="GO" id="GO:0005829">
    <property type="term" value="C:cytosol"/>
    <property type="evidence" value="ECO:0007669"/>
    <property type="project" value="TreeGrafter"/>
</dbReference>
<dbReference type="InterPro" id="IPR052019">
    <property type="entry name" value="F420H2_bilvrd_red/Heme_oxyg"/>
</dbReference>
<dbReference type="PANTHER" id="PTHR35176:SF6">
    <property type="entry name" value="HEME OXYGENASE HI_0854-RELATED"/>
    <property type="match status" value="1"/>
</dbReference>
<evidence type="ECO:0000313" key="3">
    <source>
        <dbReference type="EMBL" id="TXK12814.1"/>
    </source>
</evidence>
<dbReference type="PANTHER" id="PTHR35176">
    <property type="entry name" value="HEME OXYGENASE HI_0854-RELATED"/>
    <property type="match status" value="1"/>
</dbReference>
<comment type="caution">
    <text evidence="3">The sequence shown here is derived from an EMBL/GenBank/DDBJ whole genome shotgun (WGS) entry which is preliminary data.</text>
</comment>
<dbReference type="OrthoDB" id="162914at2"/>
<dbReference type="AlphaFoldDB" id="A0A5C8I446"/>
<evidence type="ECO:0000313" key="4">
    <source>
        <dbReference type="Proteomes" id="UP000321034"/>
    </source>
</evidence>
<feature type="domain" description="Pyridoxamine 5'-phosphate oxidase N-terminal" evidence="2">
    <location>
        <begin position="8"/>
        <end position="106"/>
    </location>
</feature>
<gene>
    <name evidence="3" type="ORF">FVP77_04990</name>
</gene>
<dbReference type="Gene3D" id="2.30.110.10">
    <property type="entry name" value="Electron Transport, Fmn-binding Protein, Chain A"/>
    <property type="match status" value="1"/>
</dbReference>
<dbReference type="Pfam" id="PF01243">
    <property type="entry name" value="PNPOx_N"/>
    <property type="match status" value="1"/>
</dbReference>
<evidence type="ECO:0000259" key="2">
    <source>
        <dbReference type="Pfam" id="PF01243"/>
    </source>
</evidence>
<accession>A0A5C8I446</accession>
<dbReference type="Proteomes" id="UP000321034">
    <property type="component" value="Unassembled WGS sequence"/>
</dbReference>